<proteinExistence type="predicted"/>
<accession>A0AAE0B5E0</accession>
<evidence type="ECO:0000313" key="1">
    <source>
        <dbReference type="EMBL" id="KAK3230351.1"/>
    </source>
</evidence>
<organism evidence="1 2">
    <name type="scientific">Dipteronia sinensis</name>
    <dbReference type="NCBI Taxonomy" id="43782"/>
    <lineage>
        <taxon>Eukaryota</taxon>
        <taxon>Viridiplantae</taxon>
        <taxon>Streptophyta</taxon>
        <taxon>Embryophyta</taxon>
        <taxon>Tracheophyta</taxon>
        <taxon>Spermatophyta</taxon>
        <taxon>Magnoliopsida</taxon>
        <taxon>eudicotyledons</taxon>
        <taxon>Gunneridae</taxon>
        <taxon>Pentapetalae</taxon>
        <taxon>rosids</taxon>
        <taxon>malvids</taxon>
        <taxon>Sapindales</taxon>
        <taxon>Sapindaceae</taxon>
        <taxon>Hippocastanoideae</taxon>
        <taxon>Acereae</taxon>
        <taxon>Dipteronia</taxon>
    </lineage>
</organism>
<name>A0AAE0B5E0_9ROSI</name>
<gene>
    <name evidence="1" type="ORF">Dsin_002232</name>
</gene>
<reference evidence="1" key="1">
    <citation type="journal article" date="2023" name="Plant J.">
        <title>Genome sequences and population genomics provide insights into the demographic history, inbreeding, and mutation load of two 'living fossil' tree species of Dipteronia.</title>
        <authorList>
            <person name="Feng Y."/>
            <person name="Comes H.P."/>
            <person name="Chen J."/>
            <person name="Zhu S."/>
            <person name="Lu R."/>
            <person name="Zhang X."/>
            <person name="Li P."/>
            <person name="Qiu J."/>
            <person name="Olsen K.M."/>
            <person name="Qiu Y."/>
        </authorList>
    </citation>
    <scope>NUCLEOTIDE SEQUENCE</scope>
    <source>
        <strain evidence="1">NBL</strain>
    </source>
</reference>
<evidence type="ECO:0000313" key="2">
    <source>
        <dbReference type="Proteomes" id="UP001281410"/>
    </source>
</evidence>
<protein>
    <recommendedName>
        <fullName evidence="3">3-hydroxyisobutyryl-coenzyme A hydrolase</fullName>
    </recommendedName>
</protein>
<dbReference type="Proteomes" id="UP001281410">
    <property type="component" value="Unassembled WGS sequence"/>
</dbReference>
<keyword evidence="2" id="KW-1185">Reference proteome</keyword>
<comment type="caution">
    <text evidence="1">The sequence shown here is derived from an EMBL/GenBank/DDBJ whole genome shotgun (WGS) entry which is preliminary data.</text>
</comment>
<evidence type="ECO:0008006" key="3">
    <source>
        <dbReference type="Google" id="ProtNLM"/>
    </source>
</evidence>
<dbReference type="EMBL" id="JANJYJ010000001">
    <property type="protein sequence ID" value="KAK3230351.1"/>
    <property type="molecule type" value="Genomic_DNA"/>
</dbReference>
<dbReference type="AlphaFoldDB" id="A0AAE0B5E0"/>
<sequence>MKGSGRAFCAGGDIVAVYNMMNQELFFIGISIPWILEFGQKDTPSIRRSMAQNLFTNGQFCNG</sequence>